<dbReference type="InterPro" id="IPR013785">
    <property type="entry name" value="Aldolase_TIM"/>
</dbReference>
<dbReference type="Gene3D" id="3.20.20.70">
    <property type="entry name" value="Aldolase class I"/>
    <property type="match status" value="1"/>
</dbReference>
<keyword evidence="7" id="KW-1185">Reference proteome</keyword>
<dbReference type="EMBL" id="HE804045">
    <property type="protein sequence ID" value="CCH32597.1"/>
    <property type="molecule type" value="Genomic_DNA"/>
</dbReference>
<dbReference type="RefSeq" id="WP_015102709.1">
    <property type="nucleotide sequence ID" value="NC_019673.1"/>
</dbReference>
<protein>
    <submittedName>
        <fullName evidence="6">Imidazole glycerol phosphate synthase subunit HisF</fullName>
        <ecNumber evidence="6">4.1.3.-</ecNumber>
    </submittedName>
</protein>
<dbReference type="PANTHER" id="PTHR21235:SF2">
    <property type="entry name" value="IMIDAZOLE GLYCEROL PHOSPHATE SYNTHASE HISHF"/>
    <property type="match status" value="1"/>
</dbReference>
<dbReference type="AlphaFoldDB" id="K0K4V1"/>
<dbReference type="GO" id="GO:0016829">
    <property type="term" value="F:lyase activity"/>
    <property type="evidence" value="ECO:0007669"/>
    <property type="project" value="UniProtKB-KW"/>
</dbReference>
<keyword evidence="6" id="KW-0456">Lyase</keyword>
<comment type="similarity">
    <text evidence="1 5">Belongs to the HisA/HisF family.</text>
</comment>
<dbReference type="KEGG" id="sesp:BN6_53340"/>
<dbReference type="BioCyc" id="SESP1179773:BN6_RS25770-MONOMER"/>
<dbReference type="InterPro" id="IPR050064">
    <property type="entry name" value="IGPS_HisA/HisF"/>
</dbReference>
<evidence type="ECO:0000313" key="6">
    <source>
        <dbReference type="EMBL" id="CCH32597.1"/>
    </source>
</evidence>
<reference evidence="6 7" key="1">
    <citation type="journal article" date="2012" name="BMC Genomics">
        <title>Complete genome sequence of Saccharothrix espanaensis DSM 44229T and comparison to the other completely sequenced Pseudonocardiaceae.</title>
        <authorList>
            <person name="Strobel T."/>
            <person name="Al-Dilaimi A."/>
            <person name="Blom J."/>
            <person name="Gessner A."/>
            <person name="Kalinowski J."/>
            <person name="Luzhetska M."/>
            <person name="Puhler A."/>
            <person name="Szczepanowski R."/>
            <person name="Bechthold A."/>
            <person name="Ruckert C."/>
        </authorList>
    </citation>
    <scope>NUCLEOTIDE SEQUENCE [LARGE SCALE GENOMIC DNA]</scope>
    <source>
        <strain evidence="7">ATCC 51144 / DSM 44229 / JCM 9112 / NBRC 15066 / NRRL 15764</strain>
    </source>
</reference>
<dbReference type="HOGENOM" id="CLU_048577_4_0_11"/>
<keyword evidence="2 5" id="KW-0028">Amino-acid biosynthesis</keyword>
<dbReference type="Pfam" id="PF00977">
    <property type="entry name" value="His_biosynth"/>
    <property type="match status" value="1"/>
</dbReference>
<dbReference type="Proteomes" id="UP000006281">
    <property type="component" value="Chromosome"/>
</dbReference>
<dbReference type="EC" id="4.1.3.-" evidence="6"/>
<dbReference type="InterPro" id="IPR006062">
    <property type="entry name" value="His_biosynth"/>
</dbReference>
<evidence type="ECO:0000256" key="4">
    <source>
        <dbReference type="ARBA" id="ARBA00029440"/>
    </source>
</evidence>
<comment type="pathway">
    <text evidence="4">Amino-acid biosynthesis.</text>
</comment>
<evidence type="ECO:0000256" key="5">
    <source>
        <dbReference type="RuleBase" id="RU003657"/>
    </source>
</evidence>
<evidence type="ECO:0000256" key="1">
    <source>
        <dbReference type="ARBA" id="ARBA00009667"/>
    </source>
</evidence>
<sequence>MPVTDPPTLVDVLIPCVDVSDERSTEASGVPGLRDRWDPVELIAHYAGAGVRRVLVDVVDTWERVGEAQRVVAGAAPLVEVMVSLHDGRVPSVEDCAKLLDAGAASVSVSTSAVDDPDTVSAIAARFGSDRLVGVVNARYRRGGQDGWTVYVDGGDEATGIDALTFGRTLRDLGCGAVIANCADREGTGRGFDHALTRALVEALSIPVIASGGARTVRDLHQGITEGGASYVLANKMLHSGAVTLDDIRRNPPPDGR</sequence>
<proteinExistence type="inferred from homology"/>
<dbReference type="SUPFAM" id="SSF51366">
    <property type="entry name" value="Ribulose-phoshate binding barrel"/>
    <property type="match status" value="1"/>
</dbReference>
<dbReference type="InterPro" id="IPR011060">
    <property type="entry name" value="RibuloseP-bd_barrel"/>
</dbReference>
<organism evidence="6 7">
    <name type="scientific">Saccharothrix espanaensis (strain ATCC 51144 / DSM 44229 / JCM 9112 / NBRC 15066 / NRRL 15764)</name>
    <dbReference type="NCBI Taxonomy" id="1179773"/>
    <lineage>
        <taxon>Bacteria</taxon>
        <taxon>Bacillati</taxon>
        <taxon>Actinomycetota</taxon>
        <taxon>Actinomycetes</taxon>
        <taxon>Pseudonocardiales</taxon>
        <taxon>Pseudonocardiaceae</taxon>
        <taxon>Saccharothrix</taxon>
    </lineage>
</organism>
<keyword evidence="3 5" id="KW-0368">Histidine biosynthesis</keyword>
<evidence type="ECO:0000256" key="3">
    <source>
        <dbReference type="ARBA" id="ARBA00023102"/>
    </source>
</evidence>
<dbReference type="GO" id="GO:0000105">
    <property type="term" value="P:L-histidine biosynthetic process"/>
    <property type="evidence" value="ECO:0007669"/>
    <property type="project" value="UniProtKB-KW"/>
</dbReference>
<evidence type="ECO:0000256" key="2">
    <source>
        <dbReference type="ARBA" id="ARBA00022605"/>
    </source>
</evidence>
<name>K0K4V1_SACES</name>
<dbReference type="OrthoDB" id="3680435at2"/>
<dbReference type="PATRIC" id="fig|1179773.3.peg.5371"/>
<dbReference type="eggNOG" id="COG0107">
    <property type="taxonomic scope" value="Bacteria"/>
</dbReference>
<evidence type="ECO:0000313" key="7">
    <source>
        <dbReference type="Proteomes" id="UP000006281"/>
    </source>
</evidence>
<gene>
    <name evidence="6" type="primary">hisF1</name>
    <name evidence="6" type="ordered locus">BN6_53340</name>
</gene>
<accession>K0K4V1</accession>
<dbReference type="PANTHER" id="PTHR21235">
    <property type="entry name" value="IMIDAZOLE GLYCEROL PHOSPHATE SYNTHASE SUBUNIT HISF/H IGP SYNTHASE SUBUNIT HISF/H"/>
    <property type="match status" value="1"/>
</dbReference>
<dbReference type="GO" id="GO:0000107">
    <property type="term" value="F:imidazoleglycerol-phosphate synthase activity"/>
    <property type="evidence" value="ECO:0007669"/>
    <property type="project" value="TreeGrafter"/>
</dbReference>
<dbReference type="STRING" id="1179773.BN6_53340"/>